<dbReference type="AlphaFoldDB" id="A0A1H2ZHA7"/>
<dbReference type="EMBL" id="FNNG01000007">
    <property type="protein sequence ID" value="SDX16863.1"/>
    <property type="molecule type" value="Genomic_DNA"/>
</dbReference>
<proteinExistence type="predicted"/>
<name>A0A1H2ZHA7_9FIRM</name>
<dbReference type="OrthoDB" id="1707564at2"/>
<evidence type="ECO:0000313" key="1">
    <source>
        <dbReference type="EMBL" id="SDX16863.1"/>
    </source>
</evidence>
<accession>A0A1H2ZHA7</accession>
<reference evidence="1 2" key="1">
    <citation type="submission" date="2016-10" db="EMBL/GenBank/DDBJ databases">
        <authorList>
            <person name="de Groot N.N."/>
        </authorList>
    </citation>
    <scope>NUCLEOTIDE SEQUENCE [LARGE SCALE GENOMIC DNA]</scope>
    <source>
        <strain evidence="1 2">DSM 23310</strain>
    </source>
</reference>
<evidence type="ECO:0000313" key="2">
    <source>
        <dbReference type="Proteomes" id="UP000198828"/>
    </source>
</evidence>
<dbReference type="Proteomes" id="UP000198828">
    <property type="component" value="Unassembled WGS sequence"/>
</dbReference>
<protein>
    <recommendedName>
        <fullName evidence="3">Immunity protein 30</fullName>
    </recommendedName>
</protein>
<sequence>MSKKISELSNKTNLSLKDRLKILEELYWADWNELSLEDIDIIFEHLSSDDLGIQEMSKTLSLYNNISGAYIEKFAHIIANYYINDRIKFFKALNLNRDEAIHLVYIFRSKNIFEDEEKEYKEIESTNQLSDEELEAAQNFFTMYKTICNT</sequence>
<gene>
    <name evidence="1" type="ORF">SAMN05660923_01842</name>
</gene>
<keyword evidence="2" id="KW-1185">Reference proteome</keyword>
<organism evidence="1 2">
    <name type="scientific">Tepidimicrobium xylanilyticum</name>
    <dbReference type="NCBI Taxonomy" id="1123352"/>
    <lineage>
        <taxon>Bacteria</taxon>
        <taxon>Bacillati</taxon>
        <taxon>Bacillota</taxon>
        <taxon>Tissierellia</taxon>
        <taxon>Tissierellales</taxon>
        <taxon>Tepidimicrobiaceae</taxon>
        <taxon>Tepidimicrobium</taxon>
    </lineage>
</organism>
<dbReference type="RefSeq" id="WP_093753003.1">
    <property type="nucleotide sequence ID" value="NZ_BSYN01000003.1"/>
</dbReference>
<evidence type="ECO:0008006" key="3">
    <source>
        <dbReference type="Google" id="ProtNLM"/>
    </source>
</evidence>